<keyword evidence="3" id="KW-1185">Reference proteome</keyword>
<dbReference type="Proteomes" id="UP000317496">
    <property type="component" value="Chromosome"/>
</dbReference>
<protein>
    <submittedName>
        <fullName evidence="2">Uncharacterized protein</fullName>
    </submittedName>
</protein>
<name>A0A516H4J3_9PROT</name>
<evidence type="ECO:0000313" key="3">
    <source>
        <dbReference type="Proteomes" id="UP000317496"/>
    </source>
</evidence>
<accession>A0A516H4J3</accession>
<organism evidence="2 3">
    <name type="scientific">Ferrovibrio terrae</name>
    <dbReference type="NCBI Taxonomy" id="2594003"/>
    <lineage>
        <taxon>Bacteria</taxon>
        <taxon>Pseudomonadati</taxon>
        <taxon>Pseudomonadota</taxon>
        <taxon>Alphaproteobacteria</taxon>
        <taxon>Rhodospirillales</taxon>
        <taxon>Rhodospirillaceae</taxon>
        <taxon>Ferrovibrio</taxon>
    </lineage>
</organism>
<dbReference type="AlphaFoldDB" id="A0A516H4J3"/>
<dbReference type="RefSeq" id="WP_144069646.1">
    <property type="nucleotide sequence ID" value="NZ_CP041636.1"/>
</dbReference>
<proteinExistence type="predicted"/>
<reference evidence="2 3" key="1">
    <citation type="submission" date="2019-07" db="EMBL/GenBank/DDBJ databases">
        <title>Genome sequencing for Ferrovibrio sp. K5.</title>
        <authorList>
            <person name="Park S.-J."/>
        </authorList>
    </citation>
    <scope>NUCLEOTIDE SEQUENCE [LARGE SCALE GENOMIC DNA]</scope>
    <source>
        <strain evidence="2 3">K5</strain>
    </source>
</reference>
<dbReference type="EMBL" id="CP041636">
    <property type="protein sequence ID" value="QDO98665.1"/>
    <property type="molecule type" value="Genomic_DNA"/>
</dbReference>
<feature type="compositionally biased region" description="Basic residues" evidence="1">
    <location>
        <begin position="63"/>
        <end position="81"/>
    </location>
</feature>
<sequence length="81" mass="9155">MAADIADGVIGLTPVELLFELRLTVGRKIRDVAMRRNNSLWIRGIRALVTGTGRFSQTECQHQQRKSCRLHAGRHGNTSRR</sequence>
<evidence type="ECO:0000256" key="1">
    <source>
        <dbReference type="SAM" id="MobiDB-lite"/>
    </source>
</evidence>
<gene>
    <name evidence="2" type="ORF">FNB15_15870</name>
</gene>
<evidence type="ECO:0000313" key="2">
    <source>
        <dbReference type="EMBL" id="QDO98665.1"/>
    </source>
</evidence>
<feature type="region of interest" description="Disordered" evidence="1">
    <location>
        <begin position="60"/>
        <end position="81"/>
    </location>
</feature>
<dbReference type="KEGG" id="fer:FNB15_15870"/>